<evidence type="ECO:0000313" key="2">
    <source>
        <dbReference type="EMBL" id="RDI66084.1"/>
    </source>
</evidence>
<gene>
    <name evidence="2" type="ORF">DFR76_105407</name>
</gene>
<dbReference type="Pfam" id="PF13460">
    <property type="entry name" value="NAD_binding_10"/>
    <property type="match status" value="1"/>
</dbReference>
<organism evidence="2 3">
    <name type="scientific">Nocardia pseudobrasiliensis</name>
    <dbReference type="NCBI Taxonomy" id="45979"/>
    <lineage>
        <taxon>Bacteria</taxon>
        <taxon>Bacillati</taxon>
        <taxon>Actinomycetota</taxon>
        <taxon>Actinomycetes</taxon>
        <taxon>Mycobacteriales</taxon>
        <taxon>Nocardiaceae</taxon>
        <taxon>Nocardia</taxon>
    </lineage>
</organism>
<dbReference type="EMBL" id="QQBC01000005">
    <property type="protein sequence ID" value="RDI66084.1"/>
    <property type="molecule type" value="Genomic_DNA"/>
</dbReference>
<dbReference type="PANTHER" id="PTHR12126">
    <property type="entry name" value="NADH-UBIQUINONE OXIDOREDUCTASE 39 KDA SUBUNIT-RELATED"/>
    <property type="match status" value="1"/>
</dbReference>
<name>A0A370I9L0_9NOCA</name>
<dbReference type="PANTHER" id="PTHR12126:SF11">
    <property type="entry name" value="NADH DEHYDROGENASE [UBIQUINONE] 1 ALPHA SUBCOMPLEX SUBUNIT 9, MITOCHONDRIAL"/>
    <property type="match status" value="1"/>
</dbReference>
<dbReference type="Proteomes" id="UP000254869">
    <property type="component" value="Unassembled WGS sequence"/>
</dbReference>
<protein>
    <submittedName>
        <fullName evidence="2">Uncharacterized protein YbjT (DUF2867 family)</fullName>
    </submittedName>
</protein>
<proteinExistence type="predicted"/>
<keyword evidence="3" id="KW-1185">Reference proteome</keyword>
<comment type="caution">
    <text evidence="2">The sequence shown here is derived from an EMBL/GenBank/DDBJ whole genome shotgun (WGS) entry which is preliminary data.</text>
</comment>
<dbReference type="GO" id="GO:0044877">
    <property type="term" value="F:protein-containing complex binding"/>
    <property type="evidence" value="ECO:0007669"/>
    <property type="project" value="TreeGrafter"/>
</dbReference>
<dbReference type="Gene3D" id="3.40.50.720">
    <property type="entry name" value="NAD(P)-binding Rossmann-like Domain"/>
    <property type="match status" value="1"/>
</dbReference>
<feature type="domain" description="NAD(P)-binding" evidence="1">
    <location>
        <begin position="9"/>
        <end position="139"/>
    </location>
</feature>
<dbReference type="InterPro" id="IPR036291">
    <property type="entry name" value="NAD(P)-bd_dom_sf"/>
</dbReference>
<dbReference type="RefSeq" id="WP_067997963.1">
    <property type="nucleotide sequence ID" value="NZ_QQBC01000005.1"/>
</dbReference>
<dbReference type="SUPFAM" id="SSF51735">
    <property type="entry name" value="NAD(P)-binding Rossmann-fold domains"/>
    <property type="match status" value="1"/>
</dbReference>
<evidence type="ECO:0000259" key="1">
    <source>
        <dbReference type="Pfam" id="PF13460"/>
    </source>
</evidence>
<accession>A0A370I9L0</accession>
<dbReference type="InterPro" id="IPR016040">
    <property type="entry name" value="NAD(P)-bd_dom"/>
</dbReference>
<dbReference type="STRING" id="1210086.GCA_001613105_02922"/>
<dbReference type="AlphaFoldDB" id="A0A370I9L0"/>
<sequence>MGARILVTGGTGTLGGHVVPGLVAAGRDVRVLSRSAREAAAGIEYVRGDLTAGVGIDAAVAGMETVVHLAGDAKTDEVATRNLVEAARRGGVEHLVYIGVTAAERIPLGYFRAKEAAERAVEESGIAFTTLRAAQFHDLMFTAIAALTKSPVVPVPGAVRLQPVEVAEVGQRLVELTLSDPRGRVPDLAGPEILEFGAMLRTYLRATGKRRLTMPMPFPGKAGRAYRDGDNLVHAETGKRTWAQYVADRVG</sequence>
<reference evidence="2 3" key="1">
    <citation type="submission" date="2018-07" db="EMBL/GenBank/DDBJ databases">
        <title>Genomic Encyclopedia of Type Strains, Phase IV (KMG-IV): sequencing the most valuable type-strain genomes for metagenomic binning, comparative biology and taxonomic classification.</title>
        <authorList>
            <person name="Goeker M."/>
        </authorList>
    </citation>
    <scope>NUCLEOTIDE SEQUENCE [LARGE SCALE GENOMIC DNA]</scope>
    <source>
        <strain evidence="2 3">DSM 44290</strain>
    </source>
</reference>
<evidence type="ECO:0000313" key="3">
    <source>
        <dbReference type="Proteomes" id="UP000254869"/>
    </source>
</evidence>
<dbReference type="InterPro" id="IPR051207">
    <property type="entry name" value="ComplexI_NDUFA9_subunit"/>
</dbReference>